<organism evidence="4 5">
    <name type="scientific">Mycoplasma bradburyae</name>
    <dbReference type="NCBI Taxonomy" id="2963128"/>
    <lineage>
        <taxon>Bacteria</taxon>
        <taxon>Bacillati</taxon>
        <taxon>Mycoplasmatota</taxon>
        <taxon>Mollicutes</taxon>
        <taxon>Mycoplasmataceae</taxon>
        <taxon>Mycoplasma</taxon>
    </lineage>
</organism>
<dbReference type="Pfam" id="PF07554">
    <property type="entry name" value="FIVAR"/>
    <property type="match status" value="2"/>
</dbReference>
<feature type="domain" description="Haemagglutinin Mycoplasma" evidence="3">
    <location>
        <begin position="242"/>
        <end position="350"/>
    </location>
</feature>
<evidence type="ECO:0000259" key="3">
    <source>
        <dbReference type="Pfam" id="PF05692"/>
    </source>
</evidence>
<dbReference type="Pfam" id="PF05692">
    <property type="entry name" value="Myco_haema"/>
    <property type="match status" value="2"/>
</dbReference>
<gene>
    <name evidence="4" type="ORF">LNO71_02700</name>
</gene>
<comment type="caution">
    <text evidence="4">The sequence shown here is derived from an EMBL/GenBank/DDBJ whole genome shotgun (WGS) entry which is preliminary data.</text>
</comment>
<feature type="chain" id="PRO_5043420091" description="Haemagglutinin Mycoplasma domain-containing protein" evidence="2">
    <location>
        <begin position="20"/>
        <end position="601"/>
    </location>
</feature>
<dbReference type="RefSeq" id="WP_272404038.1">
    <property type="nucleotide sequence ID" value="NZ_JAJHZP010000014.1"/>
</dbReference>
<sequence>MKVKSITKIISLLSTSSLVTLSITSCNGLKLSNSNEIDQPKDIDPKPDPSLPTTNNKPSNDPLVNQARTELNSLINDKETKVNLYEDYSKIKETLESAYNSSEIINTNPDSTLEQLQKAIADLQSAIDAAASTKTDFDNNNSELVTAYFSLKTILATKDNKISELGLNDIKYNWIKEHINSIYNSANTIINNTLQPVTPLDISTVNTAKQNIENSIKSTDIQTYKTNVDGYVDFKKFPIINDAEHFKGTFAKTGNQPSDKTIVAYSSNISEPSYKFAKRTIKDLGSSANPTDVAWIYDLKSGENQSASYDLKFTYYGGSSATLYFPYKSYSNLITQDNFALQYKLNDGENVFDITSLIRDASVDDVKVAKIELTGLNYGDNTISFSIPSDKKNPIIGNMYITLPNYSGSETKVYNSIFGNEADMQNKNKITINFAKGYGLANKSITEIKKINAAINNNGTATDNFVLGYVGSRDSGSNNDAVNIRYYSFYVNAPTEGLYEISGIYNSGESRKLVFWTKQYNNTETDGKAQFKNLMSSGSWDNSLKSFDSTNKDDGFKSTLKLKQGLNKIVVSGDVNSSNANLAPNLGNVTFTLSTSMSSSK</sequence>
<evidence type="ECO:0000313" key="5">
    <source>
        <dbReference type="Proteomes" id="UP001216384"/>
    </source>
</evidence>
<evidence type="ECO:0000256" key="1">
    <source>
        <dbReference type="SAM" id="MobiDB-lite"/>
    </source>
</evidence>
<keyword evidence="2" id="KW-0732">Signal</keyword>
<feature type="compositionally biased region" description="Basic and acidic residues" evidence="1">
    <location>
        <begin position="38"/>
        <end position="47"/>
    </location>
</feature>
<dbReference type="Proteomes" id="UP001216384">
    <property type="component" value="Unassembled WGS sequence"/>
</dbReference>
<dbReference type="InterPro" id="IPR008692">
    <property type="entry name" value="Hemogglutn_Mycoplasma"/>
</dbReference>
<reference evidence="4" key="1">
    <citation type="submission" date="2021-11" db="EMBL/GenBank/DDBJ databases">
        <title>Description of Mycoplasma bradburyaesp. nov.from sea birds: a tribute to a great mycoplasmologist.</title>
        <authorList>
            <person name="Ramirez A.S."/>
            <person name="Poveda C."/>
            <person name="Suarez-Perez A."/>
            <person name="Rosales R.S."/>
            <person name="Dijkman R."/>
            <person name="Feberwee A."/>
            <person name="Spergser J."/>
            <person name="Szostak M.P."/>
            <person name="Ressel L."/>
            <person name="Calabuig P."/>
            <person name="Catania S."/>
            <person name="Gobbo F."/>
            <person name="Timofte D."/>
            <person name="Poveda J.B."/>
        </authorList>
    </citation>
    <scope>NUCLEOTIDE SEQUENCE</scope>
    <source>
        <strain evidence="4">T264</strain>
    </source>
</reference>
<feature type="domain" description="Haemagglutinin Mycoplasma" evidence="3">
    <location>
        <begin position="360"/>
        <end position="593"/>
    </location>
</feature>
<accession>A0AAW6HSR3</accession>
<dbReference type="PROSITE" id="PS51257">
    <property type="entry name" value="PROKAR_LIPOPROTEIN"/>
    <property type="match status" value="1"/>
</dbReference>
<name>A0AAW6HSR3_9MOLU</name>
<evidence type="ECO:0000256" key="2">
    <source>
        <dbReference type="SAM" id="SignalP"/>
    </source>
</evidence>
<feature type="signal peptide" evidence="2">
    <location>
        <begin position="1"/>
        <end position="19"/>
    </location>
</feature>
<proteinExistence type="predicted"/>
<evidence type="ECO:0000313" key="4">
    <source>
        <dbReference type="EMBL" id="MDC4183550.1"/>
    </source>
</evidence>
<dbReference type="EMBL" id="JAJHZP010000014">
    <property type="protein sequence ID" value="MDC4183550.1"/>
    <property type="molecule type" value="Genomic_DNA"/>
</dbReference>
<feature type="region of interest" description="Disordered" evidence="1">
    <location>
        <begin position="33"/>
        <end position="64"/>
    </location>
</feature>
<feature type="compositionally biased region" description="Polar residues" evidence="1">
    <location>
        <begin position="51"/>
        <end position="64"/>
    </location>
</feature>
<protein>
    <recommendedName>
        <fullName evidence="3">Haemagglutinin Mycoplasma domain-containing protein</fullName>
    </recommendedName>
</protein>
<dbReference type="AlphaFoldDB" id="A0AAW6HSR3"/>